<accession>A0AA38FE08</accession>
<proteinExistence type="predicted"/>
<protein>
    <recommendedName>
        <fullName evidence="2">Nodulin-like domain-containing protein</fullName>
    </recommendedName>
</protein>
<dbReference type="Proteomes" id="UP000824469">
    <property type="component" value="Unassembled WGS sequence"/>
</dbReference>
<keyword evidence="4" id="KW-1185">Reference proteome</keyword>
<name>A0AA38FE08_TAXCH</name>
<reference evidence="3 4" key="1">
    <citation type="journal article" date="2021" name="Nat. Plants">
        <title>The Taxus genome provides insights into paclitaxel biosynthesis.</title>
        <authorList>
            <person name="Xiong X."/>
            <person name="Gou J."/>
            <person name="Liao Q."/>
            <person name="Li Y."/>
            <person name="Zhou Q."/>
            <person name="Bi G."/>
            <person name="Li C."/>
            <person name="Du R."/>
            <person name="Wang X."/>
            <person name="Sun T."/>
            <person name="Guo L."/>
            <person name="Liang H."/>
            <person name="Lu P."/>
            <person name="Wu Y."/>
            <person name="Zhang Z."/>
            <person name="Ro D.K."/>
            <person name="Shang Y."/>
            <person name="Huang S."/>
            <person name="Yan J."/>
        </authorList>
    </citation>
    <scope>NUCLEOTIDE SEQUENCE [LARGE SCALE GENOMIC DNA]</scope>
    <source>
        <strain evidence="3">Ta-2019</strain>
    </source>
</reference>
<organism evidence="3 4">
    <name type="scientific">Taxus chinensis</name>
    <name type="common">Chinese yew</name>
    <name type="synonym">Taxus wallichiana var. chinensis</name>
    <dbReference type="NCBI Taxonomy" id="29808"/>
    <lineage>
        <taxon>Eukaryota</taxon>
        <taxon>Viridiplantae</taxon>
        <taxon>Streptophyta</taxon>
        <taxon>Embryophyta</taxon>
        <taxon>Tracheophyta</taxon>
        <taxon>Spermatophyta</taxon>
        <taxon>Pinopsida</taxon>
        <taxon>Pinidae</taxon>
        <taxon>Conifers II</taxon>
        <taxon>Cupressales</taxon>
        <taxon>Taxaceae</taxon>
        <taxon>Taxus</taxon>
    </lineage>
</organism>
<dbReference type="Pfam" id="PF06813">
    <property type="entry name" value="Nodulin-like"/>
    <property type="match status" value="1"/>
</dbReference>
<keyword evidence="1" id="KW-0812">Transmembrane</keyword>
<gene>
    <name evidence="3" type="ORF">KI387_029879</name>
</gene>
<keyword evidence="1" id="KW-1133">Transmembrane helix</keyword>
<feature type="domain" description="Nodulin-like" evidence="2">
    <location>
        <begin position="14"/>
        <end position="88"/>
    </location>
</feature>
<keyword evidence="1" id="KW-0472">Membrane</keyword>
<dbReference type="InterPro" id="IPR010658">
    <property type="entry name" value="Nodulin-like"/>
</dbReference>
<sequence length="105" mass="11402">MARPAAQSRSEFLRANKGIVVGLMKDCLGLSSAILSRVWRLFFLGSDGSSFLLVATILPSTVACLLMPIVRKYDPVHNSRNDNSSTTLNWAMAFDSLSVVRAGGR</sequence>
<feature type="transmembrane region" description="Helical" evidence="1">
    <location>
        <begin position="51"/>
        <end position="70"/>
    </location>
</feature>
<feature type="transmembrane region" description="Helical" evidence="1">
    <location>
        <begin position="20"/>
        <end position="39"/>
    </location>
</feature>
<dbReference type="EMBL" id="JAHRHJ020000010">
    <property type="protein sequence ID" value="KAH9298197.1"/>
    <property type="molecule type" value="Genomic_DNA"/>
</dbReference>
<evidence type="ECO:0000313" key="4">
    <source>
        <dbReference type="Proteomes" id="UP000824469"/>
    </source>
</evidence>
<comment type="caution">
    <text evidence="3">The sequence shown here is derived from an EMBL/GenBank/DDBJ whole genome shotgun (WGS) entry which is preliminary data.</text>
</comment>
<dbReference type="AlphaFoldDB" id="A0AA38FE08"/>
<evidence type="ECO:0000256" key="1">
    <source>
        <dbReference type="SAM" id="Phobius"/>
    </source>
</evidence>
<evidence type="ECO:0000259" key="2">
    <source>
        <dbReference type="Pfam" id="PF06813"/>
    </source>
</evidence>
<evidence type="ECO:0000313" key="3">
    <source>
        <dbReference type="EMBL" id="KAH9298197.1"/>
    </source>
</evidence>